<proteinExistence type="evidence at transcript level"/>
<evidence type="ECO:0000256" key="1">
    <source>
        <dbReference type="SAM" id="SignalP"/>
    </source>
</evidence>
<feature type="signal peptide" evidence="1">
    <location>
        <begin position="1"/>
        <end position="19"/>
    </location>
</feature>
<organism evidence="2">
    <name type="scientific">Heliconius melpomene</name>
    <name type="common">Postman butterfly</name>
    <dbReference type="NCBI Taxonomy" id="34740"/>
    <lineage>
        <taxon>Eukaryota</taxon>
        <taxon>Metazoa</taxon>
        <taxon>Ecdysozoa</taxon>
        <taxon>Arthropoda</taxon>
        <taxon>Hexapoda</taxon>
        <taxon>Insecta</taxon>
        <taxon>Pterygota</taxon>
        <taxon>Neoptera</taxon>
        <taxon>Endopterygota</taxon>
        <taxon>Lepidoptera</taxon>
        <taxon>Glossata</taxon>
        <taxon>Ditrysia</taxon>
        <taxon>Papilionoidea</taxon>
        <taxon>Nymphalidae</taxon>
        <taxon>Heliconiinae</taxon>
        <taxon>Heliconiini</taxon>
        <taxon>Heliconius</taxon>
    </lineage>
</organism>
<accession>D9HQ86</accession>
<reference evidence="2" key="2">
    <citation type="submission" date="2012-08" db="EMBL/GenBank/DDBJ databases">
        <authorList>
            <person name="Walters J.R."/>
            <person name="Harrison R.G."/>
        </authorList>
    </citation>
    <scope>NUCLEOTIDE SEQUENCE</scope>
</reference>
<feature type="chain" id="PRO_5003125475" evidence="1">
    <location>
        <begin position="20"/>
        <end position="225"/>
    </location>
</feature>
<protein>
    <submittedName>
        <fullName evidence="2">Seminal fluid protein HACP036</fullName>
    </submittedName>
</protein>
<name>D9HQ86_HELME</name>
<dbReference type="EMBL" id="HM023841">
    <property type="protein sequence ID" value="ADJ58574.1"/>
    <property type="molecule type" value="mRNA"/>
</dbReference>
<dbReference type="AlphaFoldDB" id="D9HQ86"/>
<keyword evidence="1" id="KW-0732">Signal</keyword>
<reference evidence="2" key="1">
    <citation type="journal article" date="2010" name="Mol. Biol. Evol.">
        <title>Combined EST and proteomic analysis identifies rapidly evolving seminal fluid proteins in Heliconius butterflies.</title>
        <authorList>
            <person name="Walters J.R."/>
            <person name="Harrison R.G."/>
        </authorList>
    </citation>
    <scope>NUCLEOTIDE SEQUENCE</scope>
</reference>
<sequence>MVIALIIIVLATILQNSIEIAINNEATSSSESEEKLRFRNPKVPRSYLERTNVSSSTEDASVIHSYEGIRKIPEKLDNSKTIDKVKTEYLRNFDNQDDEFYKESVKSESAENRRDISIAVDKSEDEDVSYKRPEYLRNFFESTDTSEFEDIEHLRKSHKENPDSIKYNSYESIKNKLEKDKWSLMRLRPNLEPGTNMEKRILPAFLWFIGSNVLSLGIGELIKKG</sequence>
<evidence type="ECO:0000313" key="2">
    <source>
        <dbReference type="EMBL" id="ADJ58574.1"/>
    </source>
</evidence>